<feature type="region of interest" description="Disordered" evidence="2">
    <location>
        <begin position="126"/>
        <end position="158"/>
    </location>
</feature>
<accession>A0ABD6E2F8</accession>
<evidence type="ECO:0000313" key="4">
    <source>
        <dbReference type="EMBL" id="MFH4973904.1"/>
    </source>
</evidence>
<evidence type="ECO:0000256" key="2">
    <source>
        <dbReference type="SAM" id="MobiDB-lite"/>
    </source>
</evidence>
<evidence type="ECO:0000259" key="3">
    <source>
        <dbReference type="Pfam" id="PF06747"/>
    </source>
</evidence>
<dbReference type="PROSITE" id="PS51808">
    <property type="entry name" value="CHCH"/>
    <property type="match status" value="1"/>
</dbReference>
<reference evidence="4 5" key="1">
    <citation type="submission" date="2024-08" db="EMBL/GenBank/DDBJ databases">
        <title>Gnathostoma spinigerum genome.</title>
        <authorList>
            <person name="Gonzalez-Bertolin B."/>
            <person name="Monzon S."/>
            <person name="Zaballos A."/>
            <person name="Jimenez P."/>
            <person name="Dekumyoy P."/>
            <person name="Varona S."/>
            <person name="Cuesta I."/>
            <person name="Sumanam S."/>
            <person name="Adisakwattana P."/>
            <person name="Gasser R.B."/>
            <person name="Hernandez-Gonzalez A."/>
            <person name="Young N.D."/>
            <person name="Perteguer M.J."/>
        </authorList>
    </citation>
    <scope>NUCLEOTIDE SEQUENCE [LARGE SCALE GENOMIC DNA]</scope>
    <source>
        <strain evidence="4">AL3</strain>
        <tissue evidence="4">Liver</tissue>
    </source>
</reference>
<gene>
    <name evidence="4" type="ORF">AB6A40_000613</name>
</gene>
<dbReference type="Proteomes" id="UP001608902">
    <property type="component" value="Unassembled WGS sequence"/>
</dbReference>
<organism evidence="4 5">
    <name type="scientific">Gnathostoma spinigerum</name>
    <dbReference type="NCBI Taxonomy" id="75299"/>
    <lineage>
        <taxon>Eukaryota</taxon>
        <taxon>Metazoa</taxon>
        <taxon>Ecdysozoa</taxon>
        <taxon>Nematoda</taxon>
        <taxon>Chromadorea</taxon>
        <taxon>Rhabditida</taxon>
        <taxon>Spirurina</taxon>
        <taxon>Gnathostomatomorpha</taxon>
        <taxon>Gnathostomatoidea</taxon>
        <taxon>Gnathostomatidae</taxon>
        <taxon>Gnathostoma</taxon>
    </lineage>
</organism>
<dbReference type="Pfam" id="PF06747">
    <property type="entry name" value="CHCH"/>
    <property type="match status" value="1"/>
</dbReference>
<dbReference type="AlphaFoldDB" id="A0ABD6E2F8"/>
<dbReference type="SUPFAM" id="SSF47072">
    <property type="entry name" value="Cysteine alpha-hairpin motif"/>
    <property type="match status" value="1"/>
</dbReference>
<dbReference type="PANTHER" id="PTHR31278:SF2">
    <property type="entry name" value="SMALL RIBOSOMAL SUBUNIT PROTEIN MS37"/>
    <property type="match status" value="1"/>
</dbReference>
<dbReference type="InterPro" id="IPR010625">
    <property type="entry name" value="CHCH"/>
</dbReference>
<sequence length="158" mass="18133">MFLTSSLFRETAVAKGKTVAVKKIYFSEILPLCLKNKVNQRKTVPAGSQCIQELQSLFGCLKKWEYDDIPCASHHKAYMECVRRVEKTTEEQKEAMKQGILGEAKTRKSATAAHLNKIMSLFPQPDLGKHPYRQMKRLPTQSYADDIFHRKDKKGKRS</sequence>
<feature type="domain" description="CHCH" evidence="3">
    <location>
        <begin position="50"/>
        <end position="84"/>
    </location>
</feature>
<evidence type="ECO:0000256" key="1">
    <source>
        <dbReference type="ARBA" id="ARBA00023157"/>
    </source>
</evidence>
<dbReference type="InterPro" id="IPR009069">
    <property type="entry name" value="Cys_alpha_HP_mot_SF"/>
</dbReference>
<protein>
    <recommendedName>
        <fullName evidence="3">CHCH domain-containing protein</fullName>
    </recommendedName>
</protein>
<proteinExistence type="predicted"/>
<comment type="caution">
    <text evidence="4">The sequence shown here is derived from an EMBL/GenBank/DDBJ whole genome shotgun (WGS) entry which is preliminary data.</text>
</comment>
<dbReference type="InterPro" id="IPR033620">
    <property type="entry name" value="Ribosomal_mS37_met"/>
</dbReference>
<keyword evidence="5" id="KW-1185">Reference proteome</keyword>
<evidence type="ECO:0000313" key="5">
    <source>
        <dbReference type="Proteomes" id="UP001608902"/>
    </source>
</evidence>
<dbReference type="PANTHER" id="PTHR31278">
    <property type="entry name" value="CHCHD1"/>
    <property type="match status" value="1"/>
</dbReference>
<name>A0ABD6E2F8_9BILA</name>
<keyword evidence="1" id="KW-1015">Disulfide bond</keyword>
<dbReference type="EMBL" id="JBGFUD010000180">
    <property type="protein sequence ID" value="MFH4973904.1"/>
    <property type="molecule type" value="Genomic_DNA"/>
</dbReference>